<dbReference type="AlphaFoldDB" id="A0A323V6M0"/>
<evidence type="ECO:0000313" key="1">
    <source>
        <dbReference type="EMBL" id="PZA19733.1"/>
    </source>
</evidence>
<reference evidence="1 2" key="1">
    <citation type="submission" date="2018-06" db="EMBL/GenBank/DDBJ databases">
        <title>Draft genome sequence of Modestobacter versicolor CP153-2.</title>
        <authorList>
            <person name="Gundlapally S.R."/>
        </authorList>
    </citation>
    <scope>NUCLEOTIDE SEQUENCE [LARGE SCALE GENOMIC DNA]</scope>
    <source>
        <strain evidence="1 2">CP153-2</strain>
    </source>
</reference>
<dbReference type="Proteomes" id="UP000247602">
    <property type="component" value="Unassembled WGS sequence"/>
</dbReference>
<sequence>MTPPQDPALPDGSWVEWKGRVYKGSIVVDPPASVRVFAPTPEDDQFTRSRSGGWTRVLPETEVVQFQLRTYCRWQGERFAVADRTPDGRLSLVWTGRDAGRAAQLGLQLLDKYTWGTTVPASEVTDLAQERHDVQLTPRRS</sequence>
<keyword evidence="2" id="KW-1185">Reference proteome</keyword>
<comment type="caution">
    <text evidence="1">The sequence shown here is derived from an EMBL/GenBank/DDBJ whole genome shotgun (WGS) entry which is preliminary data.</text>
</comment>
<proteinExistence type="predicted"/>
<name>A0A323V6M0_9ACTN</name>
<evidence type="ECO:0000313" key="2">
    <source>
        <dbReference type="Proteomes" id="UP000247602"/>
    </source>
</evidence>
<protein>
    <submittedName>
        <fullName evidence="1">Uncharacterized protein</fullName>
    </submittedName>
</protein>
<accession>A0A323V6M0</accession>
<dbReference type="EMBL" id="QKNV01000279">
    <property type="protein sequence ID" value="PZA19733.1"/>
    <property type="molecule type" value="Genomic_DNA"/>
</dbReference>
<organism evidence="1 2">
    <name type="scientific">Modestobacter versicolor</name>
    <dbReference type="NCBI Taxonomy" id="429133"/>
    <lineage>
        <taxon>Bacteria</taxon>
        <taxon>Bacillati</taxon>
        <taxon>Actinomycetota</taxon>
        <taxon>Actinomycetes</taxon>
        <taxon>Geodermatophilales</taxon>
        <taxon>Geodermatophilaceae</taxon>
        <taxon>Modestobacter</taxon>
    </lineage>
</organism>
<gene>
    <name evidence="1" type="ORF">DMO24_19175</name>
</gene>